<dbReference type="PANTHER" id="PTHR30535">
    <property type="entry name" value="VITAMIN B12-BINDING PROTEIN"/>
    <property type="match status" value="1"/>
</dbReference>
<sequence length="420" mass="46595">MKMKRSSEFVMLLIALCASSCAICSSSLAFSYTLNIFGNANMDDAINESDIAYLEDVIAGRSPATELSDANLDGIVDGKDIEQVERLIDGTGEQLTLKAYTIYEELMNVTIPMPVERIVVLNLACAESVRGIKAQDKIVGVGSSLVEGANRDFFPEMIDLPTVGKWSEPDIEAIISLNPDIVIADLRTPDPEKLEDKLEGTGITVVRMGFTYPDYSSSEIMALGYILDRKDDARELNSFAGKYSDLIEERLSSIAESERPRVYPIYYTSADLWKTGSNGSIVDMLCGLAGGENIAHDLTGGTGGMYPTVDPEWVVGENPQIIFTWSSPGGYSLANDSAMRELWTKIVQAPELSRVDAAKDERVHLMTTEITSRPRWFVGLSYLAKWFYPEKFLDLDPEAIHKEYLERFQGLEYQGIFVYP</sequence>
<dbReference type="SUPFAM" id="SSF53807">
    <property type="entry name" value="Helical backbone' metal receptor"/>
    <property type="match status" value="1"/>
</dbReference>
<accession>F4BXK3</accession>
<dbReference type="InterPro" id="IPR002491">
    <property type="entry name" value="ABC_transptr_periplasmic_BD"/>
</dbReference>
<evidence type="ECO:0000313" key="3">
    <source>
        <dbReference type="Proteomes" id="UP000007807"/>
    </source>
</evidence>
<dbReference type="PROSITE" id="PS50983">
    <property type="entry name" value="FE_B12_PBP"/>
    <property type="match status" value="1"/>
</dbReference>
<dbReference type="PANTHER" id="PTHR30535:SF34">
    <property type="entry name" value="MOLYBDATE-BINDING PROTEIN MOLA"/>
    <property type="match status" value="1"/>
</dbReference>
<dbReference type="Gene3D" id="1.10.1330.10">
    <property type="entry name" value="Dockerin domain"/>
    <property type="match status" value="1"/>
</dbReference>
<dbReference type="Pfam" id="PF01497">
    <property type="entry name" value="Peripla_BP_2"/>
    <property type="match status" value="1"/>
</dbReference>
<dbReference type="Gene3D" id="3.40.50.1980">
    <property type="entry name" value="Nitrogenase molybdenum iron protein domain"/>
    <property type="match status" value="2"/>
</dbReference>
<protein>
    <submittedName>
        <fullName evidence="2">Periplasmic binding protein</fullName>
    </submittedName>
</protein>
<dbReference type="AlphaFoldDB" id="F4BXK3"/>
<dbReference type="Proteomes" id="UP000007807">
    <property type="component" value="Chromosome"/>
</dbReference>
<dbReference type="GO" id="GO:0000272">
    <property type="term" value="P:polysaccharide catabolic process"/>
    <property type="evidence" value="ECO:0007669"/>
    <property type="project" value="InterPro"/>
</dbReference>
<dbReference type="InParanoid" id="F4BXK3"/>
<gene>
    <name evidence="2" type="ordered locus">MCON_2161</name>
</gene>
<dbReference type="STRING" id="990316.MCON_2161"/>
<dbReference type="KEGG" id="mcj:MCON_2161"/>
<dbReference type="SUPFAM" id="SSF63446">
    <property type="entry name" value="Type I dockerin domain"/>
    <property type="match status" value="1"/>
</dbReference>
<reference evidence="2 3" key="1">
    <citation type="journal article" date="2011" name="J. Bacteriol.">
        <title>Complete genome sequence of Methanosaeta concilii, a specialist in aceticlastic methanogenesis.</title>
        <authorList>
            <person name="Barber R.D."/>
            <person name="Zhang L."/>
            <person name="Harnack M."/>
            <person name="Olson M.V."/>
            <person name="Kaul R."/>
            <person name="Ingram-Smith C."/>
            <person name="Smith K.S."/>
        </authorList>
    </citation>
    <scope>NUCLEOTIDE SEQUENCE [LARGE SCALE GENOMIC DNA]</scope>
    <source>
        <strain evidence="3">ATCC 5969 / DSM 3671 / JCM 10134 / NBRC 103675 / OCM 69 / GP-6</strain>
    </source>
</reference>
<name>F4BXK3_METSG</name>
<feature type="domain" description="Fe/B12 periplasmic-binding" evidence="1">
    <location>
        <begin position="117"/>
        <end position="395"/>
    </location>
</feature>
<evidence type="ECO:0000259" key="1">
    <source>
        <dbReference type="PROSITE" id="PS50983"/>
    </source>
</evidence>
<dbReference type="EMBL" id="CP002565">
    <property type="protein sequence ID" value="AEB68681.1"/>
    <property type="molecule type" value="Genomic_DNA"/>
</dbReference>
<dbReference type="InterPro" id="IPR036439">
    <property type="entry name" value="Dockerin_dom_sf"/>
</dbReference>
<proteinExistence type="predicted"/>
<keyword evidence="3" id="KW-1185">Reference proteome</keyword>
<organism evidence="2 3">
    <name type="scientific">Methanothrix soehngenii (strain ATCC 5969 / DSM 3671 / JCM 10134 / NBRC 103675 / OCM 69 / GP-6)</name>
    <name type="common">Methanosaeta concilii</name>
    <dbReference type="NCBI Taxonomy" id="990316"/>
    <lineage>
        <taxon>Archaea</taxon>
        <taxon>Methanobacteriati</taxon>
        <taxon>Methanobacteriota</taxon>
        <taxon>Stenosarchaea group</taxon>
        <taxon>Methanomicrobia</taxon>
        <taxon>Methanotrichales</taxon>
        <taxon>Methanotrichaceae</taxon>
        <taxon>Methanothrix</taxon>
    </lineage>
</organism>
<evidence type="ECO:0000313" key="2">
    <source>
        <dbReference type="EMBL" id="AEB68681.1"/>
    </source>
</evidence>
<dbReference type="HOGENOM" id="CLU_038034_2_0_2"/>
<dbReference type="InterPro" id="IPR050902">
    <property type="entry name" value="ABC_Transporter_SBP"/>
</dbReference>